<evidence type="ECO:0000259" key="10">
    <source>
        <dbReference type="PROSITE" id="PS51456"/>
    </source>
</evidence>
<comment type="caution">
    <text evidence="9">Lacks conserved residue(s) required for the propagation of feature annotation.</text>
</comment>
<dbReference type="GO" id="GO:0005886">
    <property type="term" value="C:plasma membrane"/>
    <property type="evidence" value="ECO:0007669"/>
    <property type="project" value="UniProtKB-SubCell"/>
</dbReference>
<dbReference type="PRINTS" id="PR00193">
    <property type="entry name" value="MYOSINHEAVY"/>
</dbReference>
<dbReference type="GO" id="GO:0007015">
    <property type="term" value="P:actin filament organization"/>
    <property type="evidence" value="ECO:0007669"/>
    <property type="project" value="TreeGrafter"/>
</dbReference>
<gene>
    <name evidence="12" type="ORF">LSTR_LSTR000437</name>
</gene>
<dbReference type="InterPro" id="IPR001609">
    <property type="entry name" value="Myosin_head_motor_dom-like"/>
</dbReference>
<dbReference type="GO" id="GO:0006897">
    <property type="term" value="P:endocytosis"/>
    <property type="evidence" value="ECO:0007669"/>
    <property type="project" value="TreeGrafter"/>
</dbReference>
<evidence type="ECO:0000259" key="11">
    <source>
        <dbReference type="PROSITE" id="PS51757"/>
    </source>
</evidence>
<feature type="region of interest" description="Actin-binding" evidence="9">
    <location>
        <begin position="310"/>
        <end position="332"/>
    </location>
</feature>
<dbReference type="GO" id="GO:0007368">
    <property type="term" value="P:determination of left/right symmetry"/>
    <property type="evidence" value="ECO:0007669"/>
    <property type="project" value="UniProtKB-ARBA"/>
</dbReference>
<keyword evidence="7" id="KW-0505">Motor protein</keyword>
<evidence type="ECO:0000256" key="6">
    <source>
        <dbReference type="ARBA" id="ARBA00023123"/>
    </source>
</evidence>
<dbReference type="FunCoup" id="A0A482X4W6">
    <property type="interactions" value="715"/>
</dbReference>
<dbReference type="Gene3D" id="1.20.5.190">
    <property type="match status" value="1"/>
</dbReference>
<name>A0A482X4W6_LAOST</name>
<accession>A0A482X4W6</accession>
<dbReference type="PROSITE" id="PS51456">
    <property type="entry name" value="MYOSIN_MOTOR"/>
    <property type="match status" value="1"/>
</dbReference>
<evidence type="ECO:0000313" key="12">
    <source>
        <dbReference type="EMBL" id="RZF40558.1"/>
    </source>
</evidence>
<dbReference type="PANTHER" id="PTHR13140">
    <property type="entry name" value="MYOSIN"/>
    <property type="match status" value="1"/>
</dbReference>
<dbReference type="GO" id="GO:0007498">
    <property type="term" value="P:mesoderm development"/>
    <property type="evidence" value="ECO:0007669"/>
    <property type="project" value="UniProtKB-ARBA"/>
</dbReference>
<evidence type="ECO:0000256" key="3">
    <source>
        <dbReference type="ARBA" id="ARBA00022741"/>
    </source>
</evidence>
<feature type="domain" description="Myosin motor" evidence="10">
    <location>
        <begin position="1"/>
        <end position="435"/>
    </location>
</feature>
<dbReference type="GO" id="GO:0000146">
    <property type="term" value="F:microfilament motor activity"/>
    <property type="evidence" value="ECO:0007669"/>
    <property type="project" value="TreeGrafter"/>
</dbReference>
<dbReference type="Gene3D" id="3.40.850.10">
    <property type="entry name" value="Kinesin motor domain"/>
    <property type="match status" value="1"/>
</dbReference>
<comment type="similarity">
    <text evidence="2 9">Belongs to the TRAFAC class myosin-kinesin ATPase superfamily. Myosin family.</text>
</comment>
<dbReference type="OrthoDB" id="6108017at2759"/>
<evidence type="ECO:0000256" key="9">
    <source>
        <dbReference type="PROSITE-ProRule" id="PRU00782"/>
    </source>
</evidence>
<dbReference type="InterPro" id="IPR010926">
    <property type="entry name" value="Myosin_TH1"/>
</dbReference>
<dbReference type="SMR" id="A0A482X4W6"/>
<evidence type="ECO:0000256" key="4">
    <source>
        <dbReference type="ARBA" id="ARBA00022840"/>
    </source>
</evidence>
<dbReference type="EMBL" id="QKKF02018223">
    <property type="protein sequence ID" value="RZF40558.1"/>
    <property type="molecule type" value="Genomic_DNA"/>
</dbReference>
<dbReference type="InParanoid" id="A0A482X4W6"/>
<dbReference type="GO" id="GO:0051015">
    <property type="term" value="F:actin filament binding"/>
    <property type="evidence" value="ECO:0007669"/>
    <property type="project" value="TreeGrafter"/>
</dbReference>
<dbReference type="Pfam" id="PF06017">
    <property type="entry name" value="Myosin_TH1"/>
    <property type="match status" value="1"/>
</dbReference>
<evidence type="ECO:0000256" key="8">
    <source>
        <dbReference type="ARBA" id="ARBA00023203"/>
    </source>
</evidence>
<evidence type="ECO:0008006" key="14">
    <source>
        <dbReference type="Google" id="ProtNLM"/>
    </source>
</evidence>
<keyword evidence="13" id="KW-1185">Reference proteome</keyword>
<keyword evidence="6 9" id="KW-0518">Myosin</keyword>
<dbReference type="InterPro" id="IPR000048">
    <property type="entry name" value="IQ_motif_EF-hand-BS"/>
</dbReference>
<comment type="caution">
    <text evidence="12">The sequence shown here is derived from an EMBL/GenBank/DDBJ whole genome shotgun (WGS) entry which is preliminary data.</text>
</comment>
<dbReference type="Proteomes" id="UP000291343">
    <property type="component" value="Unassembled WGS sequence"/>
</dbReference>
<evidence type="ECO:0000256" key="2">
    <source>
        <dbReference type="ARBA" id="ARBA00008314"/>
    </source>
</evidence>
<dbReference type="PROSITE" id="PS50096">
    <property type="entry name" value="IQ"/>
    <property type="match status" value="1"/>
</dbReference>
<dbReference type="InterPro" id="IPR036961">
    <property type="entry name" value="Kinesin_motor_dom_sf"/>
</dbReference>
<keyword evidence="5" id="KW-0446">Lipid-binding</keyword>
<comment type="subcellular location">
    <subcellularLocation>
        <location evidence="1">Cell membrane</location>
        <topology evidence="1">Peripheral membrane protein</topology>
        <orientation evidence="1">Cytoplasmic side</orientation>
    </subcellularLocation>
</comment>
<dbReference type="GO" id="GO:0030048">
    <property type="term" value="P:actin filament-based movement"/>
    <property type="evidence" value="ECO:0007669"/>
    <property type="project" value="TreeGrafter"/>
</dbReference>
<dbReference type="SMART" id="SM00015">
    <property type="entry name" value="IQ"/>
    <property type="match status" value="2"/>
</dbReference>
<dbReference type="GO" id="GO:0005938">
    <property type="term" value="C:cell cortex"/>
    <property type="evidence" value="ECO:0007669"/>
    <property type="project" value="UniProtKB-ARBA"/>
</dbReference>
<dbReference type="GO" id="GO:0005546">
    <property type="term" value="F:phosphatidylinositol-4,5-bisphosphate binding"/>
    <property type="evidence" value="ECO:0007669"/>
    <property type="project" value="UniProtKB-ARBA"/>
</dbReference>
<sequence>MEVMELSDSEQEEIFTIVASILHLGNVGFSEEEGIAFIPSRVPVSKVAKLLGCSESELEKALTHRTIDARGDVVTSPLNRELAVYARDALAKAIYDRLFTWLVQRLNKSLQPAHHKNNTVMGILDIYGFEIFQKNSFEQFCINYCNEKLQQVFIELTLKSEQEEYLKEGIEWEPVQYFNNKVICNLIEEKYKGIISLLDEECLRPGEPTDLSLLTKLNDQLNCHDHFTGHRKADKNVRKTMGRDEFILVHYAGEVTYNILGFIEKNNDLLFRDLRDVMGSTQNTITRTVFPASSSRRRPETAATQFKASLNQLMAILMNKEPSYIRCIKPNDFKMPGQFNQEIVTHQVKYLGLMENLRVRRAGFAYRRCYAEFLQRYKSLSPATWPHHPPALTDKQAVQLLVDHLGYGRDDYRMGNTKIFIRYAKTLFQTEDAFQARKHELVTKIQSRWRGFVQRRKYVTLRNAAIVIETWTRRMIAKRYAERRRHAVKVIRAFIEGFITRGGEPSEINKRFIRTARVLFLERLAASLPTSLLSSKWPVPPLVCSQASHELKRLHRLWLAKKYRDNITPEKKKQLELKVLAEKLFKGKKKSYPPSVGRVFVDDRLSSDVYKPIKGNFINQLQNGEKPVYFGPVYKFDRHGYKRRDRIMVVTNSALYLVSEEGKQFKQKHRLSFENILKLEITSESDNFLLLRIPPEQIEKDKGDLILEVPNLIEAITKIISVTKQPNLLNVNSITSGTISHNLSGGKQGIIDITQGMNGPTISKGKSGHLIIVG</sequence>
<reference evidence="12 13" key="1">
    <citation type="journal article" date="2017" name="Gigascience">
        <title>Genome sequence of the small brown planthopper, Laodelphax striatellus.</title>
        <authorList>
            <person name="Zhu J."/>
            <person name="Jiang F."/>
            <person name="Wang X."/>
            <person name="Yang P."/>
            <person name="Bao Y."/>
            <person name="Zhao W."/>
            <person name="Wang W."/>
            <person name="Lu H."/>
            <person name="Wang Q."/>
            <person name="Cui N."/>
            <person name="Li J."/>
            <person name="Chen X."/>
            <person name="Luo L."/>
            <person name="Yu J."/>
            <person name="Kang L."/>
            <person name="Cui F."/>
        </authorList>
    </citation>
    <scope>NUCLEOTIDE SEQUENCE [LARGE SCALE GENOMIC DNA]</scope>
    <source>
        <strain evidence="12">Lst14</strain>
    </source>
</reference>
<dbReference type="GO" id="GO:0048803">
    <property type="term" value="P:imaginal disc-derived male genitalia morphogenesis"/>
    <property type="evidence" value="ECO:0007669"/>
    <property type="project" value="UniProtKB-ARBA"/>
</dbReference>
<proteinExistence type="inferred from homology"/>
<dbReference type="GO" id="GO:0005902">
    <property type="term" value="C:microvillus"/>
    <property type="evidence" value="ECO:0007669"/>
    <property type="project" value="TreeGrafter"/>
</dbReference>
<feature type="domain" description="TH1" evidence="11">
    <location>
        <begin position="589"/>
        <end position="774"/>
    </location>
</feature>
<dbReference type="AlphaFoldDB" id="A0A482X4W6"/>
<dbReference type="InterPro" id="IPR027417">
    <property type="entry name" value="P-loop_NTPase"/>
</dbReference>
<dbReference type="GO" id="GO:0005524">
    <property type="term" value="F:ATP binding"/>
    <property type="evidence" value="ECO:0007669"/>
    <property type="project" value="UniProtKB-KW"/>
</dbReference>
<dbReference type="FunFam" id="1.20.58.530:FF:000004">
    <property type="entry name" value="Unconventional myosin ID"/>
    <property type="match status" value="1"/>
</dbReference>
<dbReference type="Pfam" id="PF00063">
    <property type="entry name" value="Myosin_head"/>
    <property type="match status" value="1"/>
</dbReference>
<dbReference type="STRING" id="195883.A0A482X4W6"/>
<keyword evidence="4" id="KW-0067">ATP-binding</keyword>
<dbReference type="SUPFAM" id="SSF52540">
    <property type="entry name" value="P-loop containing nucleoside triphosphate hydrolases"/>
    <property type="match status" value="1"/>
</dbReference>
<protein>
    <recommendedName>
        <fullName evidence="14">Myosin motor domain-containing protein</fullName>
    </recommendedName>
</protein>
<dbReference type="PANTHER" id="PTHR13140:SF679">
    <property type="entry name" value="UNCONVENTIONAL MYOSIN IC"/>
    <property type="match status" value="1"/>
</dbReference>
<evidence type="ECO:0000256" key="1">
    <source>
        <dbReference type="ARBA" id="ARBA00004413"/>
    </source>
</evidence>
<evidence type="ECO:0000256" key="5">
    <source>
        <dbReference type="ARBA" id="ARBA00023121"/>
    </source>
</evidence>
<keyword evidence="3" id="KW-0547">Nucleotide-binding</keyword>
<evidence type="ECO:0000313" key="13">
    <source>
        <dbReference type="Proteomes" id="UP000291343"/>
    </source>
</evidence>
<keyword evidence="8 9" id="KW-0009">Actin-binding</keyword>
<dbReference type="PROSITE" id="PS51757">
    <property type="entry name" value="TH1"/>
    <property type="match status" value="1"/>
</dbReference>
<dbReference type="SMART" id="SM00242">
    <property type="entry name" value="MYSc"/>
    <property type="match status" value="1"/>
</dbReference>
<dbReference type="Gene3D" id="1.20.58.530">
    <property type="match status" value="1"/>
</dbReference>
<dbReference type="Gene3D" id="1.20.120.720">
    <property type="entry name" value="Myosin VI head, motor domain, U50 subdomain"/>
    <property type="match status" value="1"/>
</dbReference>
<dbReference type="GO" id="GO:0016459">
    <property type="term" value="C:myosin complex"/>
    <property type="evidence" value="ECO:0007669"/>
    <property type="project" value="UniProtKB-KW"/>
</dbReference>
<dbReference type="Gene3D" id="6.20.240.20">
    <property type="match status" value="1"/>
</dbReference>
<dbReference type="Pfam" id="PF00612">
    <property type="entry name" value="IQ"/>
    <property type="match status" value="1"/>
</dbReference>
<organism evidence="12 13">
    <name type="scientific">Laodelphax striatellus</name>
    <name type="common">Small brown planthopper</name>
    <name type="synonym">Delphax striatella</name>
    <dbReference type="NCBI Taxonomy" id="195883"/>
    <lineage>
        <taxon>Eukaryota</taxon>
        <taxon>Metazoa</taxon>
        <taxon>Ecdysozoa</taxon>
        <taxon>Arthropoda</taxon>
        <taxon>Hexapoda</taxon>
        <taxon>Insecta</taxon>
        <taxon>Pterygota</taxon>
        <taxon>Neoptera</taxon>
        <taxon>Paraneoptera</taxon>
        <taxon>Hemiptera</taxon>
        <taxon>Auchenorrhyncha</taxon>
        <taxon>Fulgoroidea</taxon>
        <taxon>Delphacidae</taxon>
        <taxon>Criomorphinae</taxon>
        <taxon>Laodelphax</taxon>
    </lineage>
</organism>
<evidence type="ECO:0000256" key="7">
    <source>
        <dbReference type="ARBA" id="ARBA00023175"/>
    </source>
</evidence>